<evidence type="ECO:0000256" key="14">
    <source>
        <dbReference type="ARBA" id="ARBA00022840"/>
    </source>
</evidence>
<dbReference type="Gene3D" id="1.10.510.10">
    <property type="entry name" value="Transferase(Phosphotransferase) domain 1"/>
    <property type="match status" value="1"/>
</dbReference>
<evidence type="ECO:0000256" key="1">
    <source>
        <dbReference type="ARBA" id="ARBA00004251"/>
    </source>
</evidence>
<dbReference type="GO" id="GO:0005886">
    <property type="term" value="C:plasma membrane"/>
    <property type="evidence" value="ECO:0007669"/>
    <property type="project" value="UniProtKB-SubCell"/>
</dbReference>
<evidence type="ECO:0000256" key="13">
    <source>
        <dbReference type="ARBA" id="ARBA00022821"/>
    </source>
</evidence>
<evidence type="ECO:0000256" key="22">
    <source>
        <dbReference type="PROSITE-ProRule" id="PRU10141"/>
    </source>
</evidence>
<dbReference type="InterPro" id="IPR050528">
    <property type="entry name" value="L-type_Lectin-RKs"/>
</dbReference>
<dbReference type="Pfam" id="PF00069">
    <property type="entry name" value="Pkinase"/>
    <property type="match status" value="1"/>
</dbReference>
<evidence type="ECO:0000256" key="18">
    <source>
        <dbReference type="ARBA" id="ARBA00023180"/>
    </source>
</evidence>
<comment type="function">
    <text evidence="20">Promotes hydrogen peroxide H(2)O(2) production and cell death.</text>
</comment>
<keyword evidence="14 22" id="KW-0067">ATP-binding</keyword>
<comment type="function">
    <text evidence="19">Involved in resistance response to the pathogenic oomycetes Phytophthora infestans and Phytophthora capsici.</text>
</comment>
<dbReference type="Pfam" id="PF00139">
    <property type="entry name" value="Lectin_legB"/>
    <property type="match status" value="1"/>
</dbReference>
<dbReference type="Gene3D" id="2.60.120.200">
    <property type="match status" value="1"/>
</dbReference>
<evidence type="ECO:0000256" key="12">
    <source>
        <dbReference type="ARBA" id="ARBA00022777"/>
    </source>
</evidence>
<keyword evidence="15 23" id="KW-1133">Transmembrane helix</keyword>
<dbReference type="GO" id="GO:0002229">
    <property type="term" value="P:defense response to oomycetes"/>
    <property type="evidence" value="ECO:0007669"/>
    <property type="project" value="UniProtKB-ARBA"/>
</dbReference>
<keyword evidence="26" id="KW-1185">Reference proteome</keyword>
<dbReference type="PROSITE" id="PS50011">
    <property type="entry name" value="PROTEIN_KINASE_DOM"/>
    <property type="match status" value="1"/>
</dbReference>
<protein>
    <recommendedName>
        <fullName evidence="4">non-specific serine/threonine protein kinase</fullName>
        <ecNumber evidence="4">2.7.11.1</ecNumber>
    </recommendedName>
</protein>
<keyword evidence="6" id="KW-0723">Serine/threonine-protein kinase</keyword>
<reference evidence="25 26" key="1">
    <citation type="journal article" date="2017" name="Nature">
        <title>The Apostasia genome and the evolution of orchids.</title>
        <authorList>
            <person name="Zhang G.Q."/>
            <person name="Liu K.W."/>
            <person name="Li Z."/>
            <person name="Lohaus R."/>
            <person name="Hsiao Y.Y."/>
            <person name="Niu S.C."/>
            <person name="Wang J.Y."/>
            <person name="Lin Y.C."/>
            <person name="Xu Q."/>
            <person name="Chen L.J."/>
            <person name="Yoshida K."/>
            <person name="Fujiwara S."/>
            <person name="Wang Z.W."/>
            <person name="Zhang Y.Q."/>
            <person name="Mitsuda N."/>
            <person name="Wang M."/>
            <person name="Liu G.H."/>
            <person name="Pecoraro L."/>
            <person name="Huang H.X."/>
            <person name="Xiao X.J."/>
            <person name="Lin M."/>
            <person name="Wu X.Y."/>
            <person name="Wu W.L."/>
            <person name="Chen Y.Y."/>
            <person name="Chang S.B."/>
            <person name="Sakamoto S."/>
            <person name="Ohme-Takagi M."/>
            <person name="Yagi M."/>
            <person name="Zeng S.J."/>
            <person name="Shen C.Y."/>
            <person name="Yeh C.M."/>
            <person name="Luo Y.B."/>
            <person name="Tsai W.C."/>
            <person name="Van de Peer Y."/>
            <person name="Liu Z.J."/>
        </authorList>
    </citation>
    <scope>NUCLEOTIDE SEQUENCE [LARGE SCALE GENOMIC DNA]</scope>
    <source>
        <strain evidence="26">cv. Shenzhen</strain>
        <tissue evidence="25">Stem</tissue>
    </source>
</reference>
<dbReference type="FunFam" id="2.60.120.200:FF:000103">
    <property type="entry name" value="L-type lectin-domain containing receptor kinase IX.1"/>
    <property type="match status" value="1"/>
</dbReference>
<dbReference type="InterPro" id="IPR017441">
    <property type="entry name" value="Protein_kinase_ATP_BS"/>
</dbReference>
<comment type="similarity">
    <text evidence="3">In the C-terminal section; belongs to the protein kinase superfamily. Ser/Thr protein kinase family.</text>
</comment>
<dbReference type="GO" id="GO:0004674">
    <property type="term" value="F:protein serine/threonine kinase activity"/>
    <property type="evidence" value="ECO:0007669"/>
    <property type="project" value="UniProtKB-KW"/>
</dbReference>
<dbReference type="CDD" id="cd14066">
    <property type="entry name" value="STKc_IRAK"/>
    <property type="match status" value="1"/>
</dbReference>
<evidence type="ECO:0000256" key="3">
    <source>
        <dbReference type="ARBA" id="ARBA00010217"/>
    </source>
</evidence>
<evidence type="ECO:0000256" key="9">
    <source>
        <dbReference type="ARBA" id="ARBA00022729"/>
    </source>
</evidence>
<evidence type="ECO:0000256" key="7">
    <source>
        <dbReference type="ARBA" id="ARBA00022679"/>
    </source>
</evidence>
<keyword evidence="5" id="KW-1003">Cell membrane</keyword>
<keyword evidence="17 25" id="KW-0675">Receptor</keyword>
<dbReference type="OrthoDB" id="2014828at2759"/>
<dbReference type="PROSITE" id="PS00107">
    <property type="entry name" value="PROTEIN_KINASE_ATP"/>
    <property type="match status" value="1"/>
</dbReference>
<evidence type="ECO:0000256" key="11">
    <source>
        <dbReference type="ARBA" id="ARBA00022741"/>
    </source>
</evidence>
<dbReference type="PANTHER" id="PTHR27007">
    <property type="match status" value="1"/>
</dbReference>
<dbReference type="InterPro" id="IPR019825">
    <property type="entry name" value="Lectin_legB_Mn/Ca_BS"/>
</dbReference>
<gene>
    <name evidence="25" type="primary">LECRK91</name>
    <name evidence="25" type="ORF">AXF42_Ash010953</name>
</gene>
<dbReference type="Gene3D" id="3.30.200.20">
    <property type="entry name" value="Phosphorylase Kinase, domain 1"/>
    <property type="match status" value="1"/>
</dbReference>
<evidence type="ECO:0000256" key="8">
    <source>
        <dbReference type="ARBA" id="ARBA00022692"/>
    </source>
</evidence>
<dbReference type="SUPFAM" id="SSF56112">
    <property type="entry name" value="Protein kinase-like (PK-like)"/>
    <property type="match status" value="1"/>
</dbReference>
<evidence type="ECO:0000256" key="17">
    <source>
        <dbReference type="ARBA" id="ARBA00023170"/>
    </source>
</evidence>
<dbReference type="Proteomes" id="UP000236161">
    <property type="component" value="Unassembled WGS sequence"/>
</dbReference>
<comment type="subunit">
    <text evidence="21">Interacts with ABCG40.</text>
</comment>
<dbReference type="PROSITE" id="PS00308">
    <property type="entry name" value="LECTIN_LEGUME_ALPHA"/>
    <property type="match status" value="1"/>
</dbReference>
<feature type="domain" description="Protein kinase" evidence="24">
    <location>
        <begin position="441"/>
        <end position="715"/>
    </location>
</feature>
<dbReference type="FunFam" id="1.10.510.10:FF:000240">
    <property type="entry name" value="Lectin-domain containing receptor kinase A4.3"/>
    <property type="match status" value="1"/>
</dbReference>
<keyword evidence="12 25" id="KW-0418">Kinase</keyword>
<dbReference type="InterPro" id="IPR000719">
    <property type="entry name" value="Prot_kinase_dom"/>
</dbReference>
<name>A0A2H9ZQP3_9ASPA</name>
<dbReference type="InterPro" id="IPR000985">
    <property type="entry name" value="Lectin_LegA_CS"/>
</dbReference>
<dbReference type="EMBL" id="KZ454830">
    <property type="protein sequence ID" value="PKA45613.1"/>
    <property type="molecule type" value="Genomic_DNA"/>
</dbReference>
<feature type="transmembrane region" description="Helical" evidence="23">
    <location>
        <begin position="109"/>
        <end position="130"/>
    </location>
</feature>
<comment type="similarity">
    <text evidence="2">In the N-terminal section; belongs to the leguminous lectin family.</text>
</comment>
<evidence type="ECO:0000313" key="26">
    <source>
        <dbReference type="Proteomes" id="UP000236161"/>
    </source>
</evidence>
<keyword evidence="13" id="KW-0611">Plant defense</keyword>
<keyword evidence="18" id="KW-0325">Glycoprotein</keyword>
<evidence type="ECO:0000256" key="2">
    <source>
        <dbReference type="ARBA" id="ARBA00008536"/>
    </source>
</evidence>
<evidence type="ECO:0000256" key="23">
    <source>
        <dbReference type="SAM" id="Phobius"/>
    </source>
</evidence>
<evidence type="ECO:0000256" key="15">
    <source>
        <dbReference type="ARBA" id="ARBA00022989"/>
    </source>
</evidence>
<dbReference type="FunFam" id="3.30.200.20:FF:000168">
    <property type="entry name" value="L-type lectin-domain containing receptor kinase IX.1"/>
    <property type="match status" value="1"/>
</dbReference>
<evidence type="ECO:0000256" key="20">
    <source>
        <dbReference type="ARBA" id="ARBA00058818"/>
    </source>
</evidence>
<evidence type="ECO:0000259" key="24">
    <source>
        <dbReference type="PROSITE" id="PS50011"/>
    </source>
</evidence>
<dbReference type="InterPro" id="IPR011009">
    <property type="entry name" value="Kinase-like_dom_sf"/>
</dbReference>
<evidence type="ECO:0000313" key="25">
    <source>
        <dbReference type="EMBL" id="PKA45613.1"/>
    </source>
</evidence>
<dbReference type="GO" id="GO:0009626">
    <property type="term" value="P:plant-type hypersensitive response"/>
    <property type="evidence" value="ECO:0007669"/>
    <property type="project" value="UniProtKB-ARBA"/>
</dbReference>
<dbReference type="InterPro" id="IPR013320">
    <property type="entry name" value="ConA-like_dom_sf"/>
</dbReference>
<evidence type="ECO:0000256" key="19">
    <source>
        <dbReference type="ARBA" id="ARBA00058054"/>
    </source>
</evidence>
<dbReference type="SMART" id="SM00220">
    <property type="entry name" value="S_TKc"/>
    <property type="match status" value="1"/>
</dbReference>
<keyword evidence="9" id="KW-0732">Signal</keyword>
<dbReference type="AlphaFoldDB" id="A0A2H9ZQP3"/>
<keyword evidence="16 23" id="KW-0472">Membrane</keyword>
<keyword evidence="10 25" id="KW-0430">Lectin</keyword>
<evidence type="ECO:0000256" key="16">
    <source>
        <dbReference type="ARBA" id="ARBA00023136"/>
    </source>
</evidence>
<evidence type="ECO:0000256" key="5">
    <source>
        <dbReference type="ARBA" id="ARBA00022475"/>
    </source>
</evidence>
<dbReference type="EC" id="2.7.11.1" evidence="4"/>
<evidence type="ECO:0000256" key="4">
    <source>
        <dbReference type="ARBA" id="ARBA00012513"/>
    </source>
</evidence>
<comment type="subcellular location">
    <subcellularLocation>
        <location evidence="1">Cell membrane</location>
        <topology evidence="1">Single-pass type I membrane protein</topology>
    </subcellularLocation>
</comment>
<keyword evidence="8 23" id="KW-0812">Transmembrane</keyword>
<sequence>MIVTSTTLKVHQSWEDLLSDHWIMYGSMSVESAYNSKGLCQRGMMSKERRRSFENPLLPNARSPPFFLASSSIRLYAACSASSFHRNHGFSALIPTMASYSSFAYSDRLILLISLLLVVFTPASSLFFNFSTFDSSTPNFIEFQNDTFFDKVIKLTRNQIGDISQSVGRAFYRNEFRLWDAGTGEVADFTTHFSFVIDSFQNTRYGDGLAFFLSPFPSVVPPNSYGGSLGLVESRNNLNASANQIVAVEFDTFKNDWDPSADHVGINVNSLASAATVMWNSSIKDGRTANAWVSYHAGSKNLSVFLTYEDNPIFTGNSTLSLVVDLRKILPEKVAIGFSAATGSLTEIHNIVSWEFSSTELPSQRTSRIGLSVGLSAAVGFLFVSAGLIWFLLWRKRSSAPKSSEGDIEMDYDDAIDDEFEKGRGPKRFPLTELVAATRNFADDLKLGQGGFGSVYRGFLREMKMEVAIKRVARGSQQGKKEYISEVTIISRLRHRNLVQLVGWCHERKELLLVYEFMPNGSLDSYLYGRDGKRSLAWPVRYKIAVGLASALLYLHEEWEECVVHRDVKPSNVMLDGGFNAKLGDFGLARLVDHEGGPQTTMLAGTMGYLAPECVTTGKASKESDVFSFGIVALELACGRRPVERKQSPEKVALVPWVWELYGGGRLMDAVDERLRSEGFEEEEVARLMIVGLWCAHPDSGLRPTIRQAIAVLMLEASIPQLPAKMPVPLYYAPPLKMCNFTYTTSEGASTTTSALESGLSGYDTTGSDLSRSSPGTRLPSSASLLKSYNFETYTSDKRSELV</sequence>
<dbReference type="InterPro" id="IPR001220">
    <property type="entry name" value="Legume_lectin_dom"/>
</dbReference>
<evidence type="ECO:0000256" key="21">
    <source>
        <dbReference type="ARBA" id="ARBA00063357"/>
    </source>
</evidence>
<dbReference type="PROSITE" id="PS00307">
    <property type="entry name" value="LECTIN_LEGUME_BETA"/>
    <property type="match status" value="1"/>
</dbReference>
<evidence type="ECO:0000256" key="10">
    <source>
        <dbReference type="ARBA" id="ARBA00022734"/>
    </source>
</evidence>
<organism evidence="25 26">
    <name type="scientific">Apostasia shenzhenica</name>
    <dbReference type="NCBI Taxonomy" id="1088818"/>
    <lineage>
        <taxon>Eukaryota</taxon>
        <taxon>Viridiplantae</taxon>
        <taxon>Streptophyta</taxon>
        <taxon>Embryophyta</taxon>
        <taxon>Tracheophyta</taxon>
        <taxon>Spermatophyta</taxon>
        <taxon>Magnoliopsida</taxon>
        <taxon>Liliopsida</taxon>
        <taxon>Asparagales</taxon>
        <taxon>Orchidaceae</taxon>
        <taxon>Apostasioideae</taxon>
        <taxon>Apostasia</taxon>
    </lineage>
</organism>
<dbReference type="InterPro" id="IPR008271">
    <property type="entry name" value="Ser/Thr_kinase_AS"/>
</dbReference>
<dbReference type="GO" id="GO:0030246">
    <property type="term" value="F:carbohydrate binding"/>
    <property type="evidence" value="ECO:0007669"/>
    <property type="project" value="UniProtKB-KW"/>
</dbReference>
<dbReference type="CDD" id="cd06899">
    <property type="entry name" value="lectin_legume_LecRK_Arcelin_ConA"/>
    <property type="match status" value="1"/>
</dbReference>
<feature type="transmembrane region" description="Helical" evidence="23">
    <location>
        <begin position="369"/>
        <end position="393"/>
    </location>
</feature>
<dbReference type="SUPFAM" id="SSF49899">
    <property type="entry name" value="Concanavalin A-like lectins/glucanases"/>
    <property type="match status" value="1"/>
</dbReference>
<keyword evidence="11 22" id="KW-0547">Nucleotide-binding</keyword>
<dbReference type="STRING" id="1088818.A0A2H9ZQP3"/>
<evidence type="ECO:0000256" key="6">
    <source>
        <dbReference type="ARBA" id="ARBA00022527"/>
    </source>
</evidence>
<dbReference type="PROSITE" id="PS00108">
    <property type="entry name" value="PROTEIN_KINASE_ST"/>
    <property type="match status" value="1"/>
</dbReference>
<feature type="binding site" evidence="22">
    <location>
        <position position="470"/>
    </location>
    <ligand>
        <name>ATP</name>
        <dbReference type="ChEBI" id="CHEBI:30616"/>
    </ligand>
</feature>
<proteinExistence type="inferred from homology"/>
<dbReference type="GO" id="GO:0005524">
    <property type="term" value="F:ATP binding"/>
    <property type="evidence" value="ECO:0007669"/>
    <property type="project" value="UniProtKB-UniRule"/>
</dbReference>
<accession>A0A2H9ZQP3</accession>
<keyword evidence="7 25" id="KW-0808">Transferase</keyword>